<gene>
    <name evidence="11" type="ORF">ACFQBT_06870</name>
</gene>
<proteinExistence type="inferred from homology"/>
<dbReference type="Pfam" id="PF00535">
    <property type="entry name" value="Glycos_transf_2"/>
    <property type="match status" value="1"/>
</dbReference>
<name>A0ABW2AS84_9MICO</name>
<dbReference type="GO" id="GO:0016757">
    <property type="term" value="F:glycosyltransferase activity"/>
    <property type="evidence" value="ECO:0007669"/>
    <property type="project" value="UniProtKB-KW"/>
</dbReference>
<evidence type="ECO:0000256" key="6">
    <source>
        <dbReference type="ARBA" id="ARBA00037281"/>
    </source>
</evidence>
<feature type="domain" description="Glycosyltransferase 2-like" evidence="10">
    <location>
        <begin position="6"/>
        <end position="151"/>
    </location>
</feature>
<sequence length="182" mass="19522">MTTIGVIVPAKDEARLLSRCLTALAEARVRLRLVDPSVVVHVLVVLDSCRDDSAEIVAAHPSVNALAVQASCVGVARQCGLRHLLDVVPGADWFANTDADSAVPPDWLMTQLAAARDGTDLLLGSVRPAPEDLTEVELAGWRARHDLGDGHQHVFGANLGFNRRTLARTGDSGRCRFTRTSI</sequence>
<organism evidence="11 12">
    <name type="scientific">Branchiibius cervicis</name>
    <dbReference type="NCBI Taxonomy" id="908252"/>
    <lineage>
        <taxon>Bacteria</taxon>
        <taxon>Bacillati</taxon>
        <taxon>Actinomycetota</taxon>
        <taxon>Actinomycetes</taxon>
        <taxon>Micrococcales</taxon>
        <taxon>Dermacoccaceae</taxon>
        <taxon>Branchiibius</taxon>
    </lineage>
</organism>
<evidence type="ECO:0000259" key="10">
    <source>
        <dbReference type="Pfam" id="PF00535"/>
    </source>
</evidence>
<evidence type="ECO:0000256" key="4">
    <source>
        <dbReference type="ARBA" id="ARBA00022679"/>
    </source>
</evidence>
<dbReference type="RefSeq" id="WP_377821427.1">
    <property type="nucleotide sequence ID" value="NZ_JBHSWJ010000002.1"/>
</dbReference>
<evidence type="ECO:0000313" key="11">
    <source>
        <dbReference type="EMBL" id="MFC6713571.1"/>
    </source>
</evidence>
<keyword evidence="2" id="KW-1003">Cell membrane</keyword>
<comment type="subcellular location">
    <subcellularLocation>
        <location evidence="1">Cell membrane</location>
    </subcellularLocation>
</comment>
<keyword evidence="4 11" id="KW-0808">Transferase</keyword>
<evidence type="ECO:0000256" key="9">
    <source>
        <dbReference type="ARBA" id="ARBA00040345"/>
    </source>
</evidence>
<accession>A0ABW2AS84</accession>
<dbReference type="CDD" id="cd00761">
    <property type="entry name" value="Glyco_tranf_GTA_type"/>
    <property type="match status" value="1"/>
</dbReference>
<reference evidence="12" key="1">
    <citation type="journal article" date="2019" name="Int. J. Syst. Evol. Microbiol.">
        <title>The Global Catalogue of Microorganisms (GCM) 10K type strain sequencing project: providing services to taxonomists for standard genome sequencing and annotation.</title>
        <authorList>
            <consortium name="The Broad Institute Genomics Platform"/>
            <consortium name="The Broad Institute Genome Sequencing Center for Infectious Disease"/>
            <person name="Wu L."/>
            <person name="Ma J."/>
        </authorList>
    </citation>
    <scope>NUCLEOTIDE SEQUENCE [LARGE SCALE GENOMIC DNA]</scope>
    <source>
        <strain evidence="12">NBRC 106593</strain>
    </source>
</reference>
<dbReference type="InterPro" id="IPR029044">
    <property type="entry name" value="Nucleotide-diphossugar_trans"/>
</dbReference>
<comment type="pathway">
    <text evidence="7">Carotenoid biosynthesis; staphyloxanthin biosynthesis; staphyloxanthin from farnesyl diphosphate: step 4/5.</text>
</comment>
<evidence type="ECO:0000256" key="1">
    <source>
        <dbReference type="ARBA" id="ARBA00004236"/>
    </source>
</evidence>
<comment type="caution">
    <text evidence="11">The sequence shown here is derived from an EMBL/GenBank/DDBJ whole genome shotgun (WGS) entry which is preliminary data.</text>
</comment>
<evidence type="ECO:0000256" key="3">
    <source>
        <dbReference type="ARBA" id="ARBA00022676"/>
    </source>
</evidence>
<evidence type="ECO:0000256" key="7">
    <source>
        <dbReference type="ARBA" id="ARBA00037904"/>
    </source>
</evidence>
<comment type="function">
    <text evidence="6">Catalyzes the glycosylation of 4,4'-diaponeurosporenoate, i.e. the esterification of glucose at the C1'' position with the carboxyl group of 4,4'-diaponeurosporenic acid, to form glycosyl-4,4'-diaponeurosporenoate. This is a step in the biosynthesis of staphyloxanthin, an orange pigment present in most staphylococci strains.</text>
</comment>
<dbReference type="PANTHER" id="PTHR43646:SF2">
    <property type="entry name" value="GLYCOSYLTRANSFERASE 2-LIKE DOMAIN-CONTAINING PROTEIN"/>
    <property type="match status" value="1"/>
</dbReference>
<dbReference type="Gene3D" id="3.90.550.10">
    <property type="entry name" value="Spore Coat Polysaccharide Biosynthesis Protein SpsA, Chain A"/>
    <property type="match status" value="1"/>
</dbReference>
<protein>
    <recommendedName>
        <fullName evidence="9">4,4'-diaponeurosporenoate glycosyltransferase</fullName>
    </recommendedName>
</protein>
<dbReference type="Proteomes" id="UP001596356">
    <property type="component" value="Unassembled WGS sequence"/>
</dbReference>
<dbReference type="SUPFAM" id="SSF53448">
    <property type="entry name" value="Nucleotide-diphospho-sugar transferases"/>
    <property type="match status" value="1"/>
</dbReference>
<dbReference type="PANTHER" id="PTHR43646">
    <property type="entry name" value="GLYCOSYLTRANSFERASE"/>
    <property type="match status" value="1"/>
</dbReference>
<evidence type="ECO:0000256" key="8">
    <source>
        <dbReference type="ARBA" id="ARBA00038120"/>
    </source>
</evidence>
<evidence type="ECO:0000256" key="5">
    <source>
        <dbReference type="ARBA" id="ARBA00023136"/>
    </source>
</evidence>
<evidence type="ECO:0000313" key="12">
    <source>
        <dbReference type="Proteomes" id="UP001596356"/>
    </source>
</evidence>
<dbReference type="EMBL" id="JBHSWJ010000002">
    <property type="protein sequence ID" value="MFC6713571.1"/>
    <property type="molecule type" value="Genomic_DNA"/>
</dbReference>
<keyword evidence="5" id="KW-0472">Membrane</keyword>
<keyword evidence="12" id="KW-1185">Reference proteome</keyword>
<dbReference type="InterPro" id="IPR001173">
    <property type="entry name" value="Glyco_trans_2-like"/>
</dbReference>
<comment type="similarity">
    <text evidence="8">Belongs to the glycosyltransferase 2 family. CrtQ subfamily.</text>
</comment>
<keyword evidence="3 11" id="KW-0328">Glycosyltransferase</keyword>
<evidence type="ECO:0000256" key="2">
    <source>
        <dbReference type="ARBA" id="ARBA00022475"/>
    </source>
</evidence>